<evidence type="ECO:0000313" key="3">
    <source>
        <dbReference type="Proteomes" id="UP000664299"/>
    </source>
</evidence>
<proteinExistence type="predicted"/>
<organism evidence="2 3">
    <name type="scientific">Bifidobacterium asteroides</name>
    <dbReference type="NCBI Taxonomy" id="1684"/>
    <lineage>
        <taxon>Bacteria</taxon>
        <taxon>Bacillati</taxon>
        <taxon>Actinomycetota</taxon>
        <taxon>Actinomycetes</taxon>
        <taxon>Bifidobacteriales</taxon>
        <taxon>Bifidobacteriaceae</taxon>
        <taxon>Bifidobacterium</taxon>
    </lineage>
</organism>
<dbReference type="Proteomes" id="UP000664299">
    <property type="component" value="Unassembled WGS sequence"/>
</dbReference>
<dbReference type="Pfam" id="PF14501">
    <property type="entry name" value="HATPase_c_5"/>
    <property type="match status" value="1"/>
</dbReference>
<dbReference type="Gene3D" id="3.30.565.10">
    <property type="entry name" value="Histidine kinase-like ATPase, C-terminal domain"/>
    <property type="match status" value="1"/>
</dbReference>
<feature type="domain" description="Sensor histidine kinase NatK-like C-terminal" evidence="1">
    <location>
        <begin position="122"/>
        <end position="227"/>
    </location>
</feature>
<accession>A0ABS3IX73</accession>
<dbReference type="EMBL" id="JAFMNU010000392">
    <property type="protein sequence ID" value="MBO0624922.1"/>
    <property type="molecule type" value="Genomic_DNA"/>
</dbReference>
<name>A0ABS3IX73_9BIFI</name>
<protein>
    <submittedName>
        <fullName evidence="2">Sensor histidine kinase</fullName>
    </submittedName>
</protein>
<gene>
    <name evidence="2" type="ORF">J1F30_11305</name>
</gene>
<keyword evidence="3" id="KW-1185">Reference proteome</keyword>
<evidence type="ECO:0000259" key="1">
    <source>
        <dbReference type="Pfam" id="PF14501"/>
    </source>
</evidence>
<dbReference type="SUPFAM" id="SSF55874">
    <property type="entry name" value="ATPase domain of HSP90 chaperone/DNA topoisomerase II/histidine kinase"/>
    <property type="match status" value="1"/>
</dbReference>
<evidence type="ECO:0000313" key="2">
    <source>
        <dbReference type="EMBL" id="MBO0624922.1"/>
    </source>
</evidence>
<comment type="caution">
    <text evidence="2">The sequence shown here is derived from an EMBL/GenBank/DDBJ whole genome shotgun (WGS) entry which is preliminary data.</text>
</comment>
<keyword evidence="2" id="KW-0808">Transferase</keyword>
<dbReference type="InterPro" id="IPR032834">
    <property type="entry name" value="NatK-like_C"/>
</dbReference>
<dbReference type="CDD" id="cd16935">
    <property type="entry name" value="HATPase_AgrC-ComD-like"/>
    <property type="match status" value="1"/>
</dbReference>
<sequence length="230" mass="25832">MLACILLLSLCIGLEDKQEARYEGELLRQLLRQQRRQMSASKETIELVNVKAHDLKKQITQYGQALSSDQMNSLTNLVDVYDASVHTGNDALDVLLTQKALVCERRGIRFDRMIDGALLGFMNPTDVYALFGNAMDNALEALAGFEPKDGRYISLDVKKRVGMVLIRVENPFPGEIRFLNGLPMTTKGDERDHGFGLRSMSMIAKRYHGKLFIKAEDHLFILTIVLPSAS</sequence>
<dbReference type="InterPro" id="IPR036890">
    <property type="entry name" value="HATPase_C_sf"/>
</dbReference>
<keyword evidence="2" id="KW-0418">Kinase</keyword>
<dbReference type="GO" id="GO:0016301">
    <property type="term" value="F:kinase activity"/>
    <property type="evidence" value="ECO:0007669"/>
    <property type="project" value="UniProtKB-KW"/>
</dbReference>
<reference evidence="2" key="1">
    <citation type="submission" date="2021-03" db="EMBL/GenBank/DDBJ databases">
        <title>Genome sequence of Bifidobacterium asteroides strain wkB204 isolated from a honey bee gut.</title>
        <authorList>
            <person name="Motta E.V.S."/>
            <person name="Kwong W.K."/>
            <person name="Moran N.A."/>
        </authorList>
    </citation>
    <scope>NUCLEOTIDE SEQUENCE</scope>
    <source>
        <strain evidence="2">WkB204</strain>
    </source>
</reference>